<comment type="caution">
    <text evidence="2">The sequence shown here is derived from an EMBL/GenBank/DDBJ whole genome shotgun (WGS) entry which is preliminary data.</text>
</comment>
<feature type="region of interest" description="Disordered" evidence="1">
    <location>
        <begin position="1"/>
        <end position="31"/>
    </location>
</feature>
<reference evidence="2" key="1">
    <citation type="submission" date="2018-11" db="EMBL/GenBank/DDBJ databases">
        <authorList>
            <consortium name="Pathogen Informatics"/>
        </authorList>
    </citation>
    <scope>NUCLEOTIDE SEQUENCE</scope>
</reference>
<evidence type="ECO:0000313" key="3">
    <source>
        <dbReference type="Proteomes" id="UP000784294"/>
    </source>
</evidence>
<accession>A0A448WWK8</accession>
<evidence type="ECO:0000313" key="2">
    <source>
        <dbReference type="EMBL" id="VEL21970.1"/>
    </source>
</evidence>
<organism evidence="2 3">
    <name type="scientific">Protopolystoma xenopodis</name>
    <dbReference type="NCBI Taxonomy" id="117903"/>
    <lineage>
        <taxon>Eukaryota</taxon>
        <taxon>Metazoa</taxon>
        <taxon>Spiralia</taxon>
        <taxon>Lophotrochozoa</taxon>
        <taxon>Platyhelminthes</taxon>
        <taxon>Monogenea</taxon>
        <taxon>Polyopisthocotylea</taxon>
        <taxon>Polystomatidea</taxon>
        <taxon>Polystomatidae</taxon>
        <taxon>Protopolystoma</taxon>
    </lineage>
</organism>
<dbReference type="EMBL" id="CAAALY010054033">
    <property type="protein sequence ID" value="VEL21970.1"/>
    <property type="molecule type" value="Genomic_DNA"/>
</dbReference>
<sequence>MLTALPSGDILSSKSSPRSLPDPDSRASHSLGVLNSLPRYTRGGYGLFRGFISTKVAQHGTAVRSGFATLLSPELTSFGFLRPYIFSGYTHLVIRFL</sequence>
<dbReference type="OrthoDB" id="42561at2759"/>
<keyword evidence="3" id="KW-1185">Reference proteome</keyword>
<gene>
    <name evidence="2" type="ORF">PXEA_LOCUS15410</name>
</gene>
<dbReference type="Proteomes" id="UP000784294">
    <property type="component" value="Unassembled WGS sequence"/>
</dbReference>
<evidence type="ECO:0000256" key="1">
    <source>
        <dbReference type="SAM" id="MobiDB-lite"/>
    </source>
</evidence>
<name>A0A448WWK8_9PLAT</name>
<dbReference type="AlphaFoldDB" id="A0A448WWK8"/>
<proteinExistence type="predicted"/>
<protein>
    <submittedName>
        <fullName evidence="2">Uncharacterized protein</fullName>
    </submittedName>
</protein>